<gene>
    <name evidence="2" type="ORF">MQE35_13945</name>
</gene>
<dbReference type="KEGG" id="fbm:MQE35_13945"/>
<dbReference type="RefSeq" id="WP_255842079.1">
    <property type="nucleotide sequence ID" value="NZ_CP094358.1"/>
</dbReference>
<accession>A0A9E6ZQC1</accession>
<evidence type="ECO:0000313" key="2">
    <source>
        <dbReference type="EMBL" id="UOB16833.1"/>
    </source>
</evidence>
<dbReference type="EMBL" id="CP094358">
    <property type="protein sequence ID" value="UOB16833.1"/>
    <property type="molecule type" value="Genomic_DNA"/>
</dbReference>
<feature type="signal peptide" evidence="1">
    <location>
        <begin position="1"/>
        <end position="22"/>
    </location>
</feature>
<sequence>MRNFLFTLLLLVSYNMFSQGTADNGDMYTEFLTNQTEEIGLQDEKKDKFIEISQKYFEKSAEVRNSDESRFSKFKKFKSISNEKDNELKTLLSEEEFKKYKSIQQENRKLLKERYKENKNKKQN</sequence>
<keyword evidence="3" id="KW-1185">Reference proteome</keyword>
<dbReference type="Proteomes" id="UP000831290">
    <property type="component" value="Chromosome"/>
</dbReference>
<keyword evidence="1" id="KW-0732">Signal</keyword>
<organism evidence="2 3">
    <name type="scientific">Abyssalbus ytuae</name>
    <dbReference type="NCBI Taxonomy" id="2926907"/>
    <lineage>
        <taxon>Bacteria</taxon>
        <taxon>Pseudomonadati</taxon>
        <taxon>Bacteroidota</taxon>
        <taxon>Flavobacteriia</taxon>
        <taxon>Flavobacteriales</taxon>
        <taxon>Flavobacteriaceae</taxon>
        <taxon>Abyssalbus</taxon>
    </lineage>
</organism>
<reference evidence="2" key="1">
    <citation type="submission" date="2022-03" db="EMBL/GenBank/DDBJ databases">
        <title>Description of Abyssus ytuae gen. nov., sp. nov., a novel member of the family Flavobacteriaceae isolated from the sediment of Mariana Trench.</title>
        <authorList>
            <person name="Zhang J."/>
            <person name="Xu X."/>
        </authorList>
    </citation>
    <scope>NUCLEOTIDE SEQUENCE</scope>
    <source>
        <strain evidence="2">MT3330</strain>
    </source>
</reference>
<dbReference type="AlphaFoldDB" id="A0A9E6ZQC1"/>
<proteinExistence type="predicted"/>
<name>A0A9E6ZQC1_9FLAO</name>
<protein>
    <submittedName>
        <fullName evidence="2">Uncharacterized protein</fullName>
    </submittedName>
</protein>
<evidence type="ECO:0000313" key="3">
    <source>
        <dbReference type="Proteomes" id="UP000831290"/>
    </source>
</evidence>
<feature type="chain" id="PRO_5039305260" evidence="1">
    <location>
        <begin position="23"/>
        <end position="124"/>
    </location>
</feature>
<evidence type="ECO:0000256" key="1">
    <source>
        <dbReference type="SAM" id="SignalP"/>
    </source>
</evidence>